<dbReference type="KEGG" id="dosa:Os01g0273900"/>
<dbReference type="EMBL" id="AP008207">
    <property type="protein sequence ID" value="BAH91006.1"/>
    <property type="molecule type" value="Genomic_DNA"/>
</dbReference>
<dbReference type="SUPFAM" id="SSF54001">
    <property type="entry name" value="Cysteine proteinases"/>
    <property type="match status" value="1"/>
</dbReference>
<evidence type="ECO:0000313" key="6">
    <source>
        <dbReference type="Proteomes" id="UP000000763"/>
    </source>
</evidence>
<evidence type="ECO:0000256" key="3">
    <source>
        <dbReference type="ARBA" id="ARBA00022801"/>
    </source>
</evidence>
<dbReference type="Gene3D" id="3.40.395.10">
    <property type="entry name" value="Adenoviral Proteinase, Chain A"/>
    <property type="match status" value="1"/>
</dbReference>
<reference evidence="5 6" key="1">
    <citation type="journal article" date="2005" name="Nature">
        <title>The map-based sequence of the rice genome.</title>
        <authorList>
            <consortium name="International rice genome sequencing project (IRGSP)"/>
            <person name="Matsumoto T."/>
            <person name="Wu J."/>
            <person name="Kanamori H."/>
            <person name="Katayose Y."/>
            <person name="Fujisawa M."/>
            <person name="Namiki N."/>
            <person name="Mizuno H."/>
            <person name="Yamamoto K."/>
            <person name="Antonio B.A."/>
            <person name="Baba T."/>
            <person name="Sakata K."/>
            <person name="Nagamura Y."/>
            <person name="Aoki H."/>
            <person name="Arikawa K."/>
            <person name="Arita K."/>
            <person name="Bito T."/>
            <person name="Chiden Y."/>
            <person name="Fujitsuka N."/>
            <person name="Fukunaka R."/>
            <person name="Hamada M."/>
            <person name="Harada C."/>
            <person name="Hayashi A."/>
            <person name="Hijishita S."/>
            <person name="Honda M."/>
            <person name="Hosokawa S."/>
            <person name="Ichikawa Y."/>
            <person name="Idonuma A."/>
            <person name="Iijima M."/>
            <person name="Ikeda M."/>
            <person name="Ikeno M."/>
            <person name="Ito K."/>
            <person name="Ito S."/>
            <person name="Ito T."/>
            <person name="Ito Y."/>
            <person name="Ito Y."/>
            <person name="Iwabuchi A."/>
            <person name="Kamiya K."/>
            <person name="Karasawa W."/>
            <person name="Kurita K."/>
            <person name="Katagiri S."/>
            <person name="Kikuta A."/>
            <person name="Kobayashi H."/>
            <person name="Kobayashi N."/>
            <person name="Machita K."/>
            <person name="Maehara T."/>
            <person name="Masukawa M."/>
            <person name="Mizubayashi T."/>
            <person name="Mukai Y."/>
            <person name="Nagasaki H."/>
            <person name="Nagata Y."/>
            <person name="Naito S."/>
            <person name="Nakashima M."/>
            <person name="Nakama Y."/>
            <person name="Nakamichi Y."/>
            <person name="Nakamura M."/>
            <person name="Meguro A."/>
            <person name="Negishi M."/>
            <person name="Ohta I."/>
            <person name="Ohta T."/>
            <person name="Okamoto M."/>
            <person name="Ono N."/>
            <person name="Saji S."/>
            <person name="Sakaguchi M."/>
            <person name="Sakai K."/>
            <person name="Shibata M."/>
            <person name="Shimokawa T."/>
            <person name="Song J."/>
            <person name="Takazaki Y."/>
            <person name="Terasawa K."/>
            <person name="Tsugane M."/>
            <person name="Tsuji K."/>
            <person name="Ueda S."/>
            <person name="Waki K."/>
            <person name="Yamagata H."/>
            <person name="Yamamoto M."/>
            <person name="Yamamoto S."/>
            <person name="Yamane H."/>
            <person name="Yoshiki S."/>
            <person name="Yoshihara R."/>
            <person name="Yukawa K."/>
            <person name="Zhong H."/>
            <person name="Yano M."/>
            <person name="Yuan Q."/>
            <person name="Ouyang S."/>
            <person name="Liu J."/>
            <person name="Jones K.M."/>
            <person name="Gansberger K."/>
            <person name="Moffat K."/>
            <person name="Hill J."/>
            <person name="Bera J."/>
            <person name="Fadrosh D."/>
            <person name="Jin S."/>
            <person name="Johri S."/>
            <person name="Kim M."/>
            <person name="Overton L."/>
            <person name="Reardon M."/>
            <person name="Tsitrin T."/>
            <person name="Vuong H."/>
            <person name="Weaver B."/>
            <person name="Ciecko A."/>
            <person name="Tallon L."/>
            <person name="Jackson J."/>
            <person name="Pai G."/>
            <person name="Aken S.V."/>
            <person name="Utterback T."/>
            <person name="Reidmuller S."/>
            <person name="Feldblyum T."/>
            <person name="Hsiao J."/>
            <person name="Zismann V."/>
            <person name="Iobst S."/>
            <person name="de Vazeille A.R."/>
            <person name="Buell C.R."/>
            <person name="Ying K."/>
            <person name="Li Y."/>
            <person name="Lu T."/>
            <person name="Huang Y."/>
            <person name="Zhao Q."/>
            <person name="Feng Q."/>
            <person name="Zhang L."/>
            <person name="Zhu J."/>
            <person name="Weng Q."/>
            <person name="Mu J."/>
            <person name="Lu Y."/>
            <person name="Fan D."/>
            <person name="Liu Y."/>
            <person name="Guan J."/>
            <person name="Zhang Y."/>
            <person name="Yu S."/>
            <person name="Liu X."/>
            <person name="Zhang Y."/>
            <person name="Hong G."/>
            <person name="Han B."/>
            <person name="Choisne N."/>
            <person name="Demange N."/>
            <person name="Orjeda G."/>
            <person name="Samain S."/>
            <person name="Cattolico L."/>
            <person name="Pelletier E."/>
            <person name="Couloux A."/>
            <person name="Segurens B."/>
            <person name="Wincker P."/>
            <person name="D'Hont A."/>
            <person name="Scarpelli C."/>
            <person name="Weissenbach J."/>
            <person name="Salanoubat M."/>
            <person name="Quetier F."/>
            <person name="Yu Y."/>
            <person name="Kim H.R."/>
            <person name="Rambo T."/>
            <person name="Currie J."/>
            <person name="Collura K."/>
            <person name="Luo M."/>
            <person name="Yang T."/>
            <person name="Ammiraju J.S.S."/>
            <person name="Engler F."/>
            <person name="Soderlund C."/>
            <person name="Wing R.A."/>
            <person name="Palmer L.E."/>
            <person name="de la Bastide M."/>
            <person name="Spiegel L."/>
            <person name="Nascimento L."/>
            <person name="Zutavern T."/>
            <person name="O'Shaughnessy A."/>
            <person name="Dike S."/>
            <person name="Dedhia N."/>
            <person name="Preston R."/>
            <person name="Balija V."/>
            <person name="McCombie W.R."/>
            <person name="Chow T."/>
            <person name="Chen H."/>
            <person name="Chung M."/>
            <person name="Chen C."/>
            <person name="Shaw J."/>
            <person name="Wu H."/>
            <person name="Hsiao K."/>
            <person name="Chao Y."/>
            <person name="Chu M."/>
            <person name="Cheng C."/>
            <person name="Hour A."/>
            <person name="Lee P."/>
            <person name="Lin S."/>
            <person name="Lin Y."/>
            <person name="Liou J."/>
            <person name="Liu S."/>
            <person name="Hsing Y."/>
            <person name="Raghuvanshi S."/>
            <person name="Mohanty A."/>
            <person name="Bharti A.K."/>
            <person name="Gaur A."/>
            <person name="Gupta V."/>
            <person name="Kumar D."/>
            <person name="Ravi V."/>
            <person name="Vij S."/>
            <person name="Kapur A."/>
            <person name="Khurana P."/>
            <person name="Khurana P."/>
            <person name="Khurana J.P."/>
            <person name="Tyagi A.K."/>
            <person name="Gaikwad K."/>
            <person name="Singh A."/>
            <person name="Dalal V."/>
            <person name="Srivastava S."/>
            <person name="Dixit A."/>
            <person name="Pal A.K."/>
            <person name="Ghazi I.A."/>
            <person name="Yadav M."/>
            <person name="Pandit A."/>
            <person name="Bhargava A."/>
            <person name="Sureshbabu K."/>
            <person name="Batra K."/>
            <person name="Sharma T.R."/>
            <person name="Mohapatra T."/>
            <person name="Singh N.K."/>
            <person name="Messing J."/>
            <person name="Nelson A.B."/>
            <person name="Fuks G."/>
            <person name="Kavchok S."/>
            <person name="Keizer G."/>
            <person name="Linton E."/>
            <person name="Llaca V."/>
            <person name="Song R."/>
            <person name="Tanyolac B."/>
            <person name="Young S."/>
            <person name="Ho-Il K."/>
            <person name="Hahn J.H."/>
            <person name="Sangsakoo G."/>
            <person name="Vanavichit A."/>
            <person name="de Mattos Luiz.A.T."/>
            <person name="Zimmer P.D."/>
            <person name="Malone G."/>
            <person name="Dellagostin O."/>
            <person name="de Oliveira A.C."/>
            <person name="Bevan M."/>
            <person name="Bancroft I."/>
            <person name="Minx P."/>
            <person name="Cordum H."/>
            <person name="Wilson R."/>
            <person name="Cheng Z."/>
            <person name="Jin W."/>
            <person name="Jiang J."/>
            <person name="Leong S.A."/>
            <person name="Iwama H."/>
            <person name="Gojobori T."/>
            <person name="Itoh T."/>
            <person name="Niimura Y."/>
            <person name="Fujii Y."/>
            <person name="Habara T."/>
            <person name="Sakai H."/>
            <person name="Sato Y."/>
            <person name="Wilson G."/>
            <person name="Kumar K."/>
            <person name="McCouch S."/>
            <person name="Juretic N."/>
            <person name="Hoen D."/>
            <person name="Wright S."/>
            <person name="Bruskiewich R."/>
            <person name="Bureau T."/>
            <person name="Miyao A."/>
            <person name="Hirochika H."/>
            <person name="Nishikawa T."/>
            <person name="Kadowaki K."/>
            <person name="Sugiura M."/>
            <person name="Burr B."/>
            <person name="Sasaki T."/>
        </authorList>
    </citation>
    <scope>NUCLEOTIDE SEQUENCE [LARGE SCALE GENOMIC DNA]</scope>
    <source>
        <strain evidence="6">cv. Nipponbare</strain>
    </source>
</reference>
<dbReference type="Proteomes" id="UP000000763">
    <property type="component" value="Chromosome 1"/>
</dbReference>
<evidence type="ECO:0000313" key="5">
    <source>
        <dbReference type="EMBL" id="BAH91006.1"/>
    </source>
</evidence>
<dbReference type="InterPro" id="IPR038765">
    <property type="entry name" value="Papain-like_cys_pep_sf"/>
</dbReference>
<dbReference type="AlphaFoldDB" id="C7IXV6"/>
<protein>
    <submittedName>
        <fullName evidence="5">Os01g0273900 protein</fullName>
    </submittedName>
</protein>
<reference evidence="6" key="2">
    <citation type="journal article" date="2008" name="Nucleic Acids Res.">
        <title>The rice annotation project database (RAP-DB): 2008 update.</title>
        <authorList>
            <consortium name="The rice annotation project (RAP)"/>
        </authorList>
    </citation>
    <scope>GENOME REANNOTATION</scope>
    <source>
        <strain evidence="6">cv. Nipponbare</strain>
    </source>
</reference>
<comment type="similarity">
    <text evidence="1">Belongs to the peptidase C48 family.</text>
</comment>
<evidence type="ECO:0000256" key="2">
    <source>
        <dbReference type="ARBA" id="ARBA00022670"/>
    </source>
</evidence>
<dbReference type="GO" id="GO:0008234">
    <property type="term" value="F:cysteine-type peptidase activity"/>
    <property type="evidence" value="ECO:0007669"/>
    <property type="project" value="InterPro"/>
</dbReference>
<sequence length="201" mass="22855">IETGTAKATFLQRLDSAIGVDLPQEIKKDINELLLHHLGPDENCIDDRVKNLLIDIFVLLSNASKPSVPDNTDFNPSEDDKNKLNDGSIINEANICETPKVAVDIDGVHCKFFTFGDSFKPGGELSNFVMSVFCRNMFRLSHPSKSKKHYFFSSIGLFFPIVKNRHWFVFAIDLKAQRFVFLDSMYDEDSICHQQIRPKLV</sequence>
<accession>C7IXV6</accession>
<feature type="domain" description="Ubiquitin-like protease family profile" evidence="4">
    <location>
        <begin position="145"/>
        <end position="190"/>
    </location>
</feature>
<dbReference type="Pfam" id="PF02902">
    <property type="entry name" value="Peptidase_C48"/>
    <property type="match status" value="1"/>
</dbReference>
<dbReference type="GO" id="GO:0006508">
    <property type="term" value="P:proteolysis"/>
    <property type="evidence" value="ECO:0007669"/>
    <property type="project" value="UniProtKB-KW"/>
</dbReference>
<feature type="non-terminal residue" evidence="5">
    <location>
        <position position="1"/>
    </location>
</feature>
<evidence type="ECO:0000259" key="4">
    <source>
        <dbReference type="Pfam" id="PF02902"/>
    </source>
</evidence>
<proteinExistence type="inferred from homology"/>
<keyword evidence="2" id="KW-0645">Protease</keyword>
<gene>
    <name evidence="5" type="ordered locus">Os01g0273900</name>
</gene>
<dbReference type="InterPro" id="IPR003653">
    <property type="entry name" value="Peptidase_C48_C"/>
</dbReference>
<name>C7IXV6_ORYSJ</name>
<organism evidence="5 6">
    <name type="scientific">Oryza sativa subsp. japonica</name>
    <name type="common">Rice</name>
    <dbReference type="NCBI Taxonomy" id="39947"/>
    <lineage>
        <taxon>Eukaryota</taxon>
        <taxon>Viridiplantae</taxon>
        <taxon>Streptophyta</taxon>
        <taxon>Embryophyta</taxon>
        <taxon>Tracheophyta</taxon>
        <taxon>Spermatophyta</taxon>
        <taxon>Magnoliopsida</taxon>
        <taxon>Liliopsida</taxon>
        <taxon>Poales</taxon>
        <taxon>Poaceae</taxon>
        <taxon>BOP clade</taxon>
        <taxon>Oryzoideae</taxon>
        <taxon>Oryzeae</taxon>
        <taxon>Oryzinae</taxon>
        <taxon>Oryza</taxon>
        <taxon>Oryza sativa</taxon>
    </lineage>
</organism>
<keyword evidence="3" id="KW-0378">Hydrolase</keyword>
<evidence type="ECO:0000256" key="1">
    <source>
        <dbReference type="ARBA" id="ARBA00005234"/>
    </source>
</evidence>